<evidence type="ECO:0000313" key="2">
    <source>
        <dbReference type="Proteomes" id="UP001601992"/>
    </source>
</evidence>
<proteinExistence type="predicted"/>
<sequence>MLKVGVRLRSQVCATQVIVVRAGSAAAALQCGGYPMLELSETPAEGLTAVAGFTEGTAIGKRYVNADGTVEVLATKGGAGSLALDDAALTLKAPKPLPSSD</sequence>
<keyword evidence="2" id="KW-1185">Reference proteome</keyword>
<evidence type="ECO:0000313" key="1">
    <source>
        <dbReference type="EMBL" id="MFF3574785.1"/>
    </source>
</evidence>
<dbReference type="Proteomes" id="UP001601992">
    <property type="component" value="Unassembled WGS sequence"/>
</dbReference>
<reference evidence="1 2" key="1">
    <citation type="submission" date="2024-10" db="EMBL/GenBank/DDBJ databases">
        <title>The Natural Products Discovery Center: Release of the First 8490 Sequenced Strains for Exploring Actinobacteria Biosynthetic Diversity.</title>
        <authorList>
            <person name="Kalkreuter E."/>
            <person name="Kautsar S.A."/>
            <person name="Yang D."/>
            <person name="Bader C.D."/>
            <person name="Teijaro C.N."/>
            <person name="Fluegel L."/>
            <person name="Davis C.M."/>
            <person name="Simpson J.R."/>
            <person name="Lauterbach L."/>
            <person name="Steele A.D."/>
            <person name="Gui C."/>
            <person name="Meng S."/>
            <person name="Li G."/>
            <person name="Viehrig K."/>
            <person name="Ye F."/>
            <person name="Su P."/>
            <person name="Kiefer A.F."/>
            <person name="Nichols A."/>
            <person name="Cepeda A.J."/>
            <person name="Yan W."/>
            <person name="Fan B."/>
            <person name="Jiang Y."/>
            <person name="Adhikari A."/>
            <person name="Zheng C.-J."/>
            <person name="Schuster L."/>
            <person name="Cowan T.M."/>
            <person name="Smanski M.J."/>
            <person name="Chevrette M.G."/>
            <person name="De Carvalho L.P.S."/>
            <person name="Shen B."/>
        </authorList>
    </citation>
    <scope>NUCLEOTIDE SEQUENCE [LARGE SCALE GENOMIC DNA]</scope>
    <source>
        <strain evidence="1 2">NPDC002593</strain>
    </source>
</reference>
<dbReference type="RefSeq" id="WP_040822774.1">
    <property type="nucleotide sequence ID" value="NZ_JBIAQY010000031.1"/>
</dbReference>
<organism evidence="1 2">
    <name type="scientific">Nocardia jiangxiensis</name>
    <dbReference type="NCBI Taxonomy" id="282685"/>
    <lineage>
        <taxon>Bacteria</taxon>
        <taxon>Bacillati</taxon>
        <taxon>Actinomycetota</taxon>
        <taxon>Actinomycetes</taxon>
        <taxon>Mycobacteriales</taxon>
        <taxon>Nocardiaceae</taxon>
        <taxon>Nocardia</taxon>
    </lineage>
</organism>
<comment type="caution">
    <text evidence="1">The sequence shown here is derived from an EMBL/GenBank/DDBJ whole genome shotgun (WGS) entry which is preliminary data.</text>
</comment>
<accession>A0ABW6SET1</accession>
<dbReference type="EMBL" id="JBIAQY010000031">
    <property type="protein sequence ID" value="MFF3574785.1"/>
    <property type="molecule type" value="Genomic_DNA"/>
</dbReference>
<protein>
    <submittedName>
        <fullName evidence="1">Uncharacterized protein</fullName>
    </submittedName>
</protein>
<name>A0ABW6SET1_9NOCA</name>
<gene>
    <name evidence="1" type="ORF">ACFYXQ_44270</name>
</gene>